<dbReference type="EMBL" id="LMBR01000148">
    <property type="protein sequence ID" value="KUL27262.1"/>
    <property type="molecule type" value="Genomic_DNA"/>
</dbReference>
<keyword evidence="3" id="KW-1185">Reference proteome</keyword>
<sequence>MNQMQKDSPNQEPMKPDTADNLLYIIIKYKNALIGALVLIIALGGGTAFWLNLQKAAEQEASLQLSKTAPLLDRGEYRKAIDGASGIAGLKSISEKHGNTPSGSMASLLLANAYYLLGQPDSALAVYDGISIKNKDLSAAVLAGTGACHAKKKAFAQAASAYEKAAEKAENKALKAQYSFNAADNYLDSGSREKALELYKKIVADYPGSTGAALAQRTLWQLSGSR</sequence>
<evidence type="ECO:0000313" key="3">
    <source>
        <dbReference type="Proteomes" id="UP000053937"/>
    </source>
</evidence>
<dbReference type="OrthoDB" id="9808622at2"/>
<protein>
    <submittedName>
        <fullName evidence="2">Uncharacterized protein</fullName>
    </submittedName>
</protein>
<organism evidence="2 3">
    <name type="scientific">Chlorobium limicola</name>
    <dbReference type="NCBI Taxonomy" id="1092"/>
    <lineage>
        <taxon>Bacteria</taxon>
        <taxon>Pseudomonadati</taxon>
        <taxon>Chlorobiota</taxon>
        <taxon>Chlorobiia</taxon>
        <taxon>Chlorobiales</taxon>
        <taxon>Chlorobiaceae</taxon>
        <taxon>Chlorobium/Pelodictyon group</taxon>
        <taxon>Chlorobium</taxon>
    </lineage>
</organism>
<gene>
    <name evidence="2" type="ORF">ASB62_06225</name>
</gene>
<evidence type="ECO:0000256" key="1">
    <source>
        <dbReference type="SAM" id="Phobius"/>
    </source>
</evidence>
<reference evidence="2 3" key="1">
    <citation type="submission" date="2015-10" db="EMBL/GenBank/DDBJ databases">
        <title>Draft Genome Sequence of Chlorobium limicola strain Frasassi Growing under Artificial Lighting in the Frasassi Cave System.</title>
        <authorList>
            <person name="Mansor M."/>
            <person name="Macalady J."/>
        </authorList>
    </citation>
    <scope>NUCLEOTIDE SEQUENCE [LARGE SCALE GENOMIC DNA]</scope>
    <source>
        <strain evidence="2 3">Frasassi</strain>
    </source>
</reference>
<dbReference type="SUPFAM" id="SSF48452">
    <property type="entry name" value="TPR-like"/>
    <property type="match status" value="1"/>
</dbReference>
<accession>A0A124G8Y6</accession>
<dbReference type="AlphaFoldDB" id="A0A124G8Y6"/>
<feature type="transmembrane region" description="Helical" evidence="1">
    <location>
        <begin position="32"/>
        <end position="53"/>
    </location>
</feature>
<dbReference type="Pfam" id="PF13174">
    <property type="entry name" value="TPR_6"/>
    <property type="match status" value="2"/>
</dbReference>
<dbReference type="InterPro" id="IPR011990">
    <property type="entry name" value="TPR-like_helical_dom_sf"/>
</dbReference>
<evidence type="ECO:0000313" key="2">
    <source>
        <dbReference type="EMBL" id="KUL27262.1"/>
    </source>
</evidence>
<dbReference type="Proteomes" id="UP000053937">
    <property type="component" value="Unassembled WGS sequence"/>
</dbReference>
<keyword evidence="1" id="KW-0812">Transmembrane</keyword>
<proteinExistence type="predicted"/>
<name>A0A124G8Y6_CHLLI</name>
<dbReference type="InterPro" id="IPR019734">
    <property type="entry name" value="TPR_rpt"/>
</dbReference>
<comment type="caution">
    <text evidence="2">The sequence shown here is derived from an EMBL/GenBank/DDBJ whole genome shotgun (WGS) entry which is preliminary data.</text>
</comment>
<dbReference type="Gene3D" id="1.25.40.10">
    <property type="entry name" value="Tetratricopeptide repeat domain"/>
    <property type="match status" value="2"/>
</dbReference>
<keyword evidence="1" id="KW-0472">Membrane</keyword>
<keyword evidence="1" id="KW-1133">Transmembrane helix</keyword>